<feature type="transmembrane region" description="Helical" evidence="1">
    <location>
        <begin position="52"/>
        <end position="70"/>
    </location>
</feature>
<dbReference type="Proteomes" id="UP000282985">
    <property type="component" value="Unassembled WGS sequence"/>
</dbReference>
<dbReference type="EMBL" id="RJJX01000012">
    <property type="protein sequence ID" value="RUT78049.1"/>
    <property type="molecule type" value="Genomic_DNA"/>
</dbReference>
<reference evidence="2 3" key="1">
    <citation type="submission" date="2018-11" db="EMBL/GenBank/DDBJ databases">
        <title>Parancylomarina longa gen. nov., sp. nov., isolated from sediments of southern Okinawa.</title>
        <authorList>
            <person name="Fu T."/>
        </authorList>
    </citation>
    <scope>NUCLEOTIDE SEQUENCE [LARGE SCALE GENOMIC DNA]</scope>
    <source>
        <strain evidence="2 3">T3-2 S1-C</strain>
    </source>
</reference>
<feature type="transmembrane region" description="Helical" evidence="1">
    <location>
        <begin position="7"/>
        <end position="32"/>
    </location>
</feature>
<comment type="caution">
    <text evidence="2">The sequence shown here is derived from an EMBL/GenBank/DDBJ whole genome shotgun (WGS) entry which is preliminary data.</text>
</comment>
<dbReference type="AlphaFoldDB" id="A0A434AUE4"/>
<evidence type="ECO:0000256" key="1">
    <source>
        <dbReference type="SAM" id="Phobius"/>
    </source>
</evidence>
<evidence type="ECO:0000313" key="3">
    <source>
        <dbReference type="Proteomes" id="UP000282985"/>
    </source>
</evidence>
<keyword evidence="1" id="KW-0812">Transmembrane</keyword>
<keyword evidence="3" id="KW-1185">Reference proteome</keyword>
<gene>
    <name evidence="2" type="ORF">DLK05_10415</name>
</gene>
<proteinExistence type="predicted"/>
<keyword evidence="1" id="KW-0472">Membrane</keyword>
<evidence type="ECO:0000313" key="2">
    <source>
        <dbReference type="EMBL" id="RUT78049.1"/>
    </source>
</evidence>
<sequence length="81" mass="9536">MTYKTTWIDLVSGFIGNVLISLWFPVIGFFLFYDAINGFGNNPSVEQTIFEIFLFLIFQLFGYFIIRSFININRLYKMEGI</sequence>
<accession>A0A434AUE4</accession>
<protein>
    <submittedName>
        <fullName evidence="2">Uncharacterized protein</fullName>
    </submittedName>
</protein>
<keyword evidence="1" id="KW-1133">Transmembrane helix</keyword>
<organism evidence="2 3">
    <name type="scientific">Ancylomarina longa</name>
    <dbReference type="NCBI Taxonomy" id="2487017"/>
    <lineage>
        <taxon>Bacteria</taxon>
        <taxon>Pseudomonadati</taxon>
        <taxon>Bacteroidota</taxon>
        <taxon>Bacteroidia</taxon>
        <taxon>Marinilabiliales</taxon>
        <taxon>Marinifilaceae</taxon>
        <taxon>Ancylomarina</taxon>
    </lineage>
</organism>
<name>A0A434AUE4_9BACT</name>